<protein>
    <submittedName>
        <fullName evidence="1">Uncharacterized protein</fullName>
    </submittedName>
</protein>
<organism evidence="1 2">
    <name type="scientific">Dovyalis caffra</name>
    <dbReference type="NCBI Taxonomy" id="77055"/>
    <lineage>
        <taxon>Eukaryota</taxon>
        <taxon>Viridiplantae</taxon>
        <taxon>Streptophyta</taxon>
        <taxon>Embryophyta</taxon>
        <taxon>Tracheophyta</taxon>
        <taxon>Spermatophyta</taxon>
        <taxon>Magnoliopsida</taxon>
        <taxon>eudicotyledons</taxon>
        <taxon>Gunneridae</taxon>
        <taxon>Pentapetalae</taxon>
        <taxon>rosids</taxon>
        <taxon>fabids</taxon>
        <taxon>Malpighiales</taxon>
        <taxon>Salicaceae</taxon>
        <taxon>Flacourtieae</taxon>
        <taxon>Dovyalis</taxon>
    </lineage>
</organism>
<name>A0AAV1RB18_9ROSI</name>
<evidence type="ECO:0000313" key="2">
    <source>
        <dbReference type="Proteomes" id="UP001314170"/>
    </source>
</evidence>
<accession>A0AAV1RB18</accession>
<sequence length="186" mass="20952">MEVKKQRQRELVGRDQVGKLRYDGKDHPRQRAWFPMAAYQVGKSIEEDNTKSITKLMLANRMPTNQMSPSLILHRSPQKHTVVAVAVAVPLQILTCRNRETSRLDTVSLLSRYKRCVLSPQALLIQLSLTVAPITERAPLELVNVFENPELSSSTNSPLQFAKKINSSDSWETGPDIFLSDTVIPS</sequence>
<dbReference type="AlphaFoldDB" id="A0AAV1RB18"/>
<comment type="caution">
    <text evidence="1">The sequence shown here is derived from an EMBL/GenBank/DDBJ whole genome shotgun (WGS) entry which is preliminary data.</text>
</comment>
<keyword evidence="2" id="KW-1185">Reference proteome</keyword>
<reference evidence="1 2" key="1">
    <citation type="submission" date="2024-01" db="EMBL/GenBank/DDBJ databases">
        <authorList>
            <person name="Waweru B."/>
        </authorList>
    </citation>
    <scope>NUCLEOTIDE SEQUENCE [LARGE SCALE GENOMIC DNA]</scope>
</reference>
<dbReference type="Proteomes" id="UP001314170">
    <property type="component" value="Unassembled WGS sequence"/>
</dbReference>
<proteinExistence type="predicted"/>
<evidence type="ECO:0000313" key="1">
    <source>
        <dbReference type="EMBL" id="CAK7332479.1"/>
    </source>
</evidence>
<gene>
    <name evidence="1" type="ORF">DCAF_LOCUS9000</name>
</gene>
<dbReference type="EMBL" id="CAWUPB010000913">
    <property type="protein sequence ID" value="CAK7332479.1"/>
    <property type="molecule type" value="Genomic_DNA"/>
</dbReference>